<dbReference type="GO" id="GO:0061630">
    <property type="term" value="F:ubiquitin protein ligase activity"/>
    <property type="evidence" value="ECO:0007669"/>
    <property type="project" value="UniProtKB-EC"/>
</dbReference>
<feature type="coiled-coil region" evidence="9">
    <location>
        <begin position="21"/>
        <end position="90"/>
    </location>
</feature>
<dbReference type="GO" id="GO:0008270">
    <property type="term" value="F:zinc ion binding"/>
    <property type="evidence" value="ECO:0007669"/>
    <property type="project" value="UniProtKB-KW"/>
</dbReference>
<dbReference type="InterPro" id="IPR017907">
    <property type="entry name" value="Znf_RING_CS"/>
</dbReference>
<dbReference type="PROSITE" id="PS51873">
    <property type="entry name" value="TRIAD"/>
    <property type="match status" value="1"/>
</dbReference>
<evidence type="ECO:0000256" key="8">
    <source>
        <dbReference type="ARBA" id="ARBA00022833"/>
    </source>
</evidence>
<dbReference type="Pfam" id="PF01485">
    <property type="entry name" value="IBR"/>
    <property type="match status" value="1"/>
</dbReference>
<dbReference type="EC" id="2.3.2.31" evidence="2"/>
<sequence length="801" mass="90708">MNVRGHRPHPDQEVSHPDPELGRLRATVAKLEEEAKGLRATVQDKTTTITSLQHDLDWARRSLEQSANTFKKLNRENASLIEKHRDAENLLMTRGIRLRLQNEFPIERQNCLGVSNQDHAAGNPSVVEAEWKQRLQLKEEEHKERLRQAREAYDKDIQNLAAKDRREREDQAAIHQKELEKQRNVTWKLDTDKAGLKNECKEKEAQIRQGEFSITRLEKNNRTLCQAYKAKVMRIRQLEESKAALEAFLGSRLTPRMIILAKIAAERVSRLDSNGSGDRFLQACTAQELSATSLDVPLEDDKLLRFTRDLHANSGKLEIGPSLDVQVCAVCKSPKFANTANTAGPNARLNEFPVPVRGVRPITRCCNTICSACLLRCITESLHASWFSNLGRSKWFKCPVADCDEFLDIPHVAELGNLLRRLGSPDVAAQIAIYERAVVLHNALEPESLKCRPTRLALEKAAALHSRLISRNMMRSFFDPSVQSSQPDEEGKIPQFTAGPIRMFDVDHEDGKLSVPIFMKFLRRKTVATGRRCSGCSEVWCDLDFTTIGEWIETCKGFTGDWMWKILVFPEKLAGSCGHEIDHCNNCLAEHMKVKLEELGRGVADNMPCPSEGCNRKLEYQEVMLYGDRESLIKYDKYLLLNSITALPNFRWCGRGACGNGQLYEEDDELITCDECGFAMCYRHQIPFHRGLTCEQYDSQREHGDPSYKQTQEWISKNSKPCPGVGCGVNITKGEACFHMTCVSCGHEFCWECLASWANINPEPGRYRASAHTVNCFFRTSRLMPTQIMGMSIDDALGDGE</sequence>
<dbReference type="Pfam" id="PF22191">
    <property type="entry name" value="IBR_1"/>
    <property type="match status" value="1"/>
</dbReference>
<comment type="catalytic activity">
    <reaction evidence="1">
        <text>[E2 ubiquitin-conjugating enzyme]-S-ubiquitinyl-L-cysteine + [acceptor protein]-L-lysine = [E2 ubiquitin-conjugating enzyme]-L-cysteine + [acceptor protein]-N(6)-ubiquitinyl-L-lysine.</text>
        <dbReference type="EC" id="2.3.2.31"/>
    </reaction>
</comment>
<dbReference type="InterPro" id="IPR031127">
    <property type="entry name" value="E3_UB_ligase_RBR"/>
</dbReference>
<evidence type="ECO:0000256" key="3">
    <source>
        <dbReference type="ARBA" id="ARBA00022679"/>
    </source>
</evidence>
<evidence type="ECO:0000259" key="10">
    <source>
        <dbReference type="PROSITE" id="PS51873"/>
    </source>
</evidence>
<feature type="coiled-coil region" evidence="9">
    <location>
        <begin position="132"/>
        <end position="163"/>
    </location>
</feature>
<keyword evidence="6" id="KW-0863">Zinc-finger</keyword>
<dbReference type="PANTHER" id="PTHR11685">
    <property type="entry name" value="RBR FAMILY RING FINGER AND IBR DOMAIN-CONTAINING"/>
    <property type="match status" value="1"/>
</dbReference>
<protein>
    <recommendedName>
        <fullName evidence="2">RBR-type E3 ubiquitin transferase</fullName>
        <ecNumber evidence="2">2.3.2.31</ecNumber>
    </recommendedName>
</protein>
<dbReference type="GO" id="GO:0016567">
    <property type="term" value="P:protein ubiquitination"/>
    <property type="evidence" value="ECO:0007669"/>
    <property type="project" value="InterPro"/>
</dbReference>
<evidence type="ECO:0000313" key="12">
    <source>
        <dbReference type="Proteomes" id="UP001303473"/>
    </source>
</evidence>
<dbReference type="Gene3D" id="1.20.120.1750">
    <property type="match status" value="1"/>
</dbReference>
<comment type="caution">
    <text evidence="11">The sequence shown here is derived from an EMBL/GenBank/DDBJ whole genome shotgun (WGS) entry which is preliminary data.</text>
</comment>
<accession>A0AAN6MU90</accession>
<keyword evidence="3" id="KW-0808">Transferase</keyword>
<keyword evidence="4" id="KW-0479">Metal-binding</keyword>
<dbReference type="SUPFAM" id="SSF57850">
    <property type="entry name" value="RING/U-box"/>
    <property type="match status" value="2"/>
</dbReference>
<dbReference type="InterPro" id="IPR044066">
    <property type="entry name" value="TRIAD_supradom"/>
</dbReference>
<proteinExistence type="predicted"/>
<keyword evidence="12" id="KW-1185">Reference proteome</keyword>
<evidence type="ECO:0000256" key="9">
    <source>
        <dbReference type="SAM" id="Coils"/>
    </source>
</evidence>
<keyword evidence="9" id="KW-0175">Coiled coil</keyword>
<evidence type="ECO:0000256" key="7">
    <source>
        <dbReference type="ARBA" id="ARBA00022786"/>
    </source>
</evidence>
<dbReference type="SMART" id="SM00647">
    <property type="entry name" value="IBR"/>
    <property type="match status" value="2"/>
</dbReference>
<evidence type="ECO:0000256" key="5">
    <source>
        <dbReference type="ARBA" id="ARBA00022737"/>
    </source>
</evidence>
<gene>
    <name evidence="11" type="ORF">QBC46DRAFT_301019</name>
</gene>
<evidence type="ECO:0000256" key="6">
    <source>
        <dbReference type="ARBA" id="ARBA00022771"/>
    </source>
</evidence>
<dbReference type="Proteomes" id="UP001303473">
    <property type="component" value="Unassembled WGS sequence"/>
</dbReference>
<evidence type="ECO:0000256" key="2">
    <source>
        <dbReference type="ARBA" id="ARBA00012251"/>
    </source>
</evidence>
<dbReference type="InterPro" id="IPR013083">
    <property type="entry name" value="Znf_RING/FYVE/PHD"/>
</dbReference>
<evidence type="ECO:0000256" key="4">
    <source>
        <dbReference type="ARBA" id="ARBA00022723"/>
    </source>
</evidence>
<dbReference type="AlphaFoldDB" id="A0AAN6MU90"/>
<dbReference type="Gene3D" id="3.30.40.10">
    <property type="entry name" value="Zinc/RING finger domain, C3HC4 (zinc finger)"/>
    <property type="match status" value="1"/>
</dbReference>
<dbReference type="PROSITE" id="PS00518">
    <property type="entry name" value="ZF_RING_1"/>
    <property type="match status" value="1"/>
</dbReference>
<reference evidence="12" key="1">
    <citation type="journal article" date="2023" name="Mol. Phylogenet. Evol.">
        <title>Genome-scale phylogeny and comparative genomics of the fungal order Sordariales.</title>
        <authorList>
            <person name="Hensen N."/>
            <person name="Bonometti L."/>
            <person name="Westerberg I."/>
            <person name="Brannstrom I.O."/>
            <person name="Guillou S."/>
            <person name="Cros-Aarteil S."/>
            <person name="Calhoun S."/>
            <person name="Haridas S."/>
            <person name="Kuo A."/>
            <person name="Mondo S."/>
            <person name="Pangilinan J."/>
            <person name="Riley R."/>
            <person name="LaButti K."/>
            <person name="Andreopoulos B."/>
            <person name="Lipzen A."/>
            <person name="Chen C."/>
            <person name="Yan M."/>
            <person name="Daum C."/>
            <person name="Ng V."/>
            <person name="Clum A."/>
            <person name="Steindorff A."/>
            <person name="Ohm R.A."/>
            <person name="Martin F."/>
            <person name="Silar P."/>
            <person name="Natvig D.O."/>
            <person name="Lalanne C."/>
            <person name="Gautier V."/>
            <person name="Ament-Velasquez S.L."/>
            <person name="Kruys A."/>
            <person name="Hutchinson M.I."/>
            <person name="Powell A.J."/>
            <person name="Barry K."/>
            <person name="Miller A.N."/>
            <person name="Grigoriev I.V."/>
            <person name="Debuchy R."/>
            <person name="Gladieux P."/>
            <person name="Hiltunen Thoren M."/>
            <person name="Johannesson H."/>
        </authorList>
    </citation>
    <scope>NUCLEOTIDE SEQUENCE [LARGE SCALE GENOMIC DNA]</scope>
    <source>
        <strain evidence="12">CBS 340.73</strain>
    </source>
</reference>
<name>A0AAN6MU90_9PEZI</name>
<feature type="domain" description="RING-type" evidence="10">
    <location>
        <begin position="556"/>
        <end position="776"/>
    </location>
</feature>
<keyword evidence="7" id="KW-0833">Ubl conjugation pathway</keyword>
<keyword evidence="8" id="KW-0862">Zinc</keyword>
<keyword evidence="5" id="KW-0677">Repeat</keyword>
<evidence type="ECO:0000256" key="1">
    <source>
        <dbReference type="ARBA" id="ARBA00001798"/>
    </source>
</evidence>
<dbReference type="EMBL" id="MU854117">
    <property type="protein sequence ID" value="KAK3933601.1"/>
    <property type="molecule type" value="Genomic_DNA"/>
</dbReference>
<evidence type="ECO:0000313" key="11">
    <source>
        <dbReference type="EMBL" id="KAK3933601.1"/>
    </source>
</evidence>
<dbReference type="InterPro" id="IPR002867">
    <property type="entry name" value="IBR_dom"/>
</dbReference>
<organism evidence="11 12">
    <name type="scientific">Diplogelasinospora grovesii</name>
    <dbReference type="NCBI Taxonomy" id="303347"/>
    <lineage>
        <taxon>Eukaryota</taxon>
        <taxon>Fungi</taxon>
        <taxon>Dikarya</taxon>
        <taxon>Ascomycota</taxon>
        <taxon>Pezizomycotina</taxon>
        <taxon>Sordariomycetes</taxon>
        <taxon>Sordariomycetidae</taxon>
        <taxon>Sordariales</taxon>
        <taxon>Diplogelasinosporaceae</taxon>
        <taxon>Diplogelasinospora</taxon>
    </lineage>
</organism>